<evidence type="ECO:0008006" key="3">
    <source>
        <dbReference type="Google" id="ProtNLM"/>
    </source>
</evidence>
<evidence type="ECO:0000313" key="2">
    <source>
        <dbReference type="Proteomes" id="UP001500604"/>
    </source>
</evidence>
<dbReference type="EMBL" id="BAABFL010000396">
    <property type="protein sequence ID" value="GAA4650453.1"/>
    <property type="molecule type" value="Genomic_DNA"/>
</dbReference>
<dbReference type="InterPro" id="IPR005063">
    <property type="entry name" value="Transposase_27"/>
</dbReference>
<reference evidence="2" key="1">
    <citation type="journal article" date="2019" name="Int. J. Syst. Evol. Microbiol.">
        <title>The Global Catalogue of Microorganisms (GCM) 10K type strain sequencing project: providing services to taxonomists for standard genome sequencing and annotation.</title>
        <authorList>
            <consortium name="The Broad Institute Genomics Platform"/>
            <consortium name="The Broad Institute Genome Sequencing Center for Infectious Disease"/>
            <person name="Wu L."/>
            <person name="Ma J."/>
        </authorList>
    </citation>
    <scope>NUCLEOTIDE SEQUENCE [LARGE SCALE GENOMIC DNA]</scope>
    <source>
        <strain evidence="2">JCM 17805</strain>
    </source>
</reference>
<accession>A0ABP8V4R3</accession>
<organism evidence="1 2">
    <name type="scientific">Kistimonas scapharcae</name>
    <dbReference type="NCBI Taxonomy" id="1036133"/>
    <lineage>
        <taxon>Bacteria</taxon>
        <taxon>Pseudomonadati</taxon>
        <taxon>Pseudomonadota</taxon>
        <taxon>Gammaproteobacteria</taxon>
        <taxon>Oceanospirillales</taxon>
        <taxon>Endozoicomonadaceae</taxon>
        <taxon>Kistimonas</taxon>
    </lineage>
</organism>
<proteinExistence type="predicted"/>
<keyword evidence="2" id="KW-1185">Reference proteome</keyword>
<dbReference type="RefSeq" id="WP_425559267.1">
    <property type="nucleotide sequence ID" value="NZ_BAABFL010000396.1"/>
</dbReference>
<protein>
    <recommendedName>
        <fullName evidence="3">Transposase</fullName>
    </recommendedName>
</protein>
<dbReference type="Pfam" id="PF03400">
    <property type="entry name" value="DDE_Tnp_IS1"/>
    <property type="match status" value="1"/>
</dbReference>
<evidence type="ECO:0000313" key="1">
    <source>
        <dbReference type="EMBL" id="GAA4650453.1"/>
    </source>
</evidence>
<name>A0ABP8V4R3_9GAMM</name>
<sequence length="56" mass="6832">MLICKMDEKWSFVDNKGNQRWRFYAWEPRYQKGITHVFGRRTKATLNRLTVLIKPC</sequence>
<gene>
    <name evidence="1" type="ORF">GCM10023116_27360</name>
</gene>
<dbReference type="Proteomes" id="UP001500604">
    <property type="component" value="Unassembled WGS sequence"/>
</dbReference>
<comment type="caution">
    <text evidence="1">The sequence shown here is derived from an EMBL/GenBank/DDBJ whole genome shotgun (WGS) entry which is preliminary data.</text>
</comment>